<gene>
    <name evidence="3" type="ORF">FBEOM_3657</name>
</gene>
<keyword evidence="4" id="KW-1185">Reference proteome</keyword>
<feature type="compositionally biased region" description="Basic and acidic residues" evidence="1">
    <location>
        <begin position="366"/>
        <end position="388"/>
    </location>
</feature>
<name>A0A9P5APL9_9HYPO</name>
<feature type="transmembrane region" description="Helical" evidence="2">
    <location>
        <begin position="523"/>
        <end position="544"/>
    </location>
</feature>
<reference evidence="3" key="2">
    <citation type="submission" date="2020-02" db="EMBL/GenBank/DDBJ databases">
        <title>Identification and distribution of gene clusters putatively required for synthesis of sphingolipid metabolism inhibitors in phylogenetically diverse species of the filamentous fungus Fusarium.</title>
        <authorList>
            <person name="Kim H.-S."/>
            <person name="Busman M."/>
            <person name="Brown D.W."/>
            <person name="Divon H."/>
            <person name="Uhlig S."/>
            <person name="Proctor R.H."/>
        </authorList>
    </citation>
    <scope>NUCLEOTIDE SEQUENCE</scope>
    <source>
        <strain evidence="3">NRRL 25174</strain>
    </source>
</reference>
<proteinExistence type="predicted"/>
<dbReference type="OrthoDB" id="3561681at2759"/>
<protein>
    <submittedName>
        <fullName evidence="3">Uncharacterized protein</fullName>
    </submittedName>
</protein>
<evidence type="ECO:0000256" key="1">
    <source>
        <dbReference type="SAM" id="MobiDB-lite"/>
    </source>
</evidence>
<comment type="caution">
    <text evidence="3">The sequence shown here is derived from an EMBL/GenBank/DDBJ whole genome shotgun (WGS) entry which is preliminary data.</text>
</comment>
<reference evidence="3" key="1">
    <citation type="journal article" date="2017" name="Mycologia">
        <title>Fusarium algeriense, sp. nov., a novel toxigenic crown rot pathogen of durum wheat from Algeria is nested in the Fusarium burgessii species complex.</title>
        <authorList>
            <person name="Laraba I."/>
            <person name="Keddad A."/>
            <person name="Boureghda H."/>
            <person name="Abdallah N."/>
            <person name="Vaughan M.M."/>
            <person name="Proctor R.H."/>
            <person name="Busman M."/>
            <person name="O'Donnell K."/>
        </authorList>
    </citation>
    <scope>NUCLEOTIDE SEQUENCE</scope>
    <source>
        <strain evidence="3">NRRL 25174</strain>
    </source>
</reference>
<keyword evidence="2" id="KW-1133">Transmembrane helix</keyword>
<dbReference type="AlphaFoldDB" id="A0A9P5APL9"/>
<organism evidence="3 4">
    <name type="scientific">Fusarium beomiforme</name>
    <dbReference type="NCBI Taxonomy" id="44412"/>
    <lineage>
        <taxon>Eukaryota</taxon>
        <taxon>Fungi</taxon>
        <taxon>Dikarya</taxon>
        <taxon>Ascomycota</taxon>
        <taxon>Pezizomycotina</taxon>
        <taxon>Sordariomycetes</taxon>
        <taxon>Hypocreomycetidae</taxon>
        <taxon>Hypocreales</taxon>
        <taxon>Nectriaceae</taxon>
        <taxon>Fusarium</taxon>
        <taxon>Fusarium burgessii species complex</taxon>
    </lineage>
</organism>
<evidence type="ECO:0000256" key="2">
    <source>
        <dbReference type="SAM" id="Phobius"/>
    </source>
</evidence>
<accession>A0A9P5APL9</accession>
<evidence type="ECO:0000313" key="4">
    <source>
        <dbReference type="Proteomes" id="UP000730481"/>
    </source>
</evidence>
<evidence type="ECO:0000313" key="3">
    <source>
        <dbReference type="EMBL" id="KAF4342406.1"/>
    </source>
</evidence>
<keyword evidence="2" id="KW-0812">Transmembrane</keyword>
<sequence>MEWPQDNAGIGENGFERVFKYAPRETTIITMLARNQYMAKVITIESDAHWDDFCTKLPGPASGESGLVLLLARREGEAVVEAPNCCSLASLSEKSKGGKMGENVSPKPKQRGVRTLPFSKEAFRCITKSLYTHGSIAKAISRSDVPHFSSHRTIMEMPAHVYNFRTSNAWGDDLAMSATFFPHSNLTLSIVYGVSLSVERDIISWLSIVQQTQIHPLVVPAMLAEVERSRHDRLVKAQMIKIELWILESRFNPDDLEKPLKVDFNKQNDEKRAAWLNTTYLKNGLISWINQLRKMIQHMKEVEEILWTEMDKSHLVEQHVHESNQNPKPGGMKQDSAVDGCSTPEYGWEFLEQKKNIPYCEGVTAPRKDIPPRNENETMTHKNNRDDMSELSQDTQDRCYEREIFMTKEPESAICGHERNREQTPFASCKDTKELETPFEKKSHTSKREHRMGNEKDALKPNATLGSKVRERLLEIKEEYEDWVRECDMRVDGMAIAARWTQGETNVEIALSTRQDSRYMRSIAVITMIFLPGTWLAFSLQLLWGAGIM</sequence>
<keyword evidence="2" id="KW-0472">Membrane</keyword>
<feature type="region of interest" description="Disordered" evidence="1">
    <location>
        <begin position="363"/>
        <end position="393"/>
    </location>
</feature>
<dbReference type="Proteomes" id="UP000730481">
    <property type="component" value="Unassembled WGS sequence"/>
</dbReference>
<dbReference type="EMBL" id="PVQB02000143">
    <property type="protein sequence ID" value="KAF4342406.1"/>
    <property type="molecule type" value="Genomic_DNA"/>
</dbReference>